<feature type="repeat" description="WD" evidence="1">
    <location>
        <begin position="275"/>
        <end position="318"/>
    </location>
</feature>
<dbReference type="PANTHER" id="PTHR45389:SF1">
    <property type="entry name" value="WD REPEAT-CONTAINING PROTEIN RUP1"/>
    <property type="match status" value="1"/>
</dbReference>
<dbReference type="eggNOG" id="ENOG502R52N">
    <property type="taxonomic scope" value="Eukaryota"/>
</dbReference>
<dbReference type="InterPro" id="IPR044616">
    <property type="entry name" value="RUP1/2"/>
</dbReference>
<organism evidence="3 4">
    <name type="scientific">Sorghum bicolor</name>
    <name type="common">Sorghum</name>
    <name type="synonym">Sorghum vulgare</name>
    <dbReference type="NCBI Taxonomy" id="4558"/>
    <lineage>
        <taxon>Eukaryota</taxon>
        <taxon>Viridiplantae</taxon>
        <taxon>Streptophyta</taxon>
        <taxon>Embryophyta</taxon>
        <taxon>Tracheophyta</taxon>
        <taxon>Spermatophyta</taxon>
        <taxon>Magnoliopsida</taxon>
        <taxon>Liliopsida</taxon>
        <taxon>Poales</taxon>
        <taxon>Poaceae</taxon>
        <taxon>PACMAD clade</taxon>
        <taxon>Panicoideae</taxon>
        <taxon>Andropogonodae</taxon>
        <taxon>Andropogoneae</taxon>
        <taxon>Sorghinae</taxon>
        <taxon>Sorghum</taxon>
    </lineage>
</organism>
<keyword evidence="4" id="KW-1185">Reference proteome</keyword>
<dbReference type="PROSITE" id="PS50082">
    <property type="entry name" value="WD_REPEATS_2"/>
    <property type="match status" value="3"/>
</dbReference>
<dbReference type="InterPro" id="IPR001680">
    <property type="entry name" value="WD40_rpt"/>
</dbReference>
<dbReference type="Gramene" id="OQU84205">
    <property type="protein sequence ID" value="OQU84205"/>
    <property type="gene ID" value="SORBI_3004G011201"/>
</dbReference>
<keyword evidence="1" id="KW-0853">WD repeat</keyword>
<feature type="region of interest" description="Disordered" evidence="2">
    <location>
        <begin position="1"/>
        <end position="66"/>
    </location>
</feature>
<proteinExistence type="predicted"/>
<evidence type="ECO:0000313" key="3">
    <source>
        <dbReference type="EMBL" id="OQU84205.1"/>
    </source>
</evidence>
<dbReference type="InterPro" id="IPR036322">
    <property type="entry name" value="WD40_repeat_dom_sf"/>
</dbReference>
<feature type="repeat" description="WD" evidence="1">
    <location>
        <begin position="86"/>
        <end position="121"/>
    </location>
</feature>
<dbReference type="SUPFAM" id="SSF50978">
    <property type="entry name" value="WD40 repeat-like"/>
    <property type="match status" value="1"/>
</dbReference>
<reference evidence="4" key="2">
    <citation type="journal article" date="2018" name="Plant J.">
        <title>The Sorghum bicolor reference genome: improved assembly, gene annotations, a transcriptome atlas, and signatures of genome organization.</title>
        <authorList>
            <person name="McCormick R.F."/>
            <person name="Truong S.K."/>
            <person name="Sreedasyam A."/>
            <person name="Jenkins J."/>
            <person name="Shu S."/>
            <person name="Sims D."/>
            <person name="Kennedy M."/>
            <person name="Amirebrahimi M."/>
            <person name="Weers B.D."/>
            <person name="McKinley B."/>
            <person name="Mattison A."/>
            <person name="Morishige D.T."/>
            <person name="Grimwood J."/>
            <person name="Schmutz J."/>
            <person name="Mullet J.E."/>
        </authorList>
    </citation>
    <scope>NUCLEOTIDE SEQUENCE [LARGE SCALE GENOMIC DNA]</scope>
    <source>
        <strain evidence="4">cv. BTx623</strain>
    </source>
</reference>
<feature type="compositionally biased region" description="Low complexity" evidence="2">
    <location>
        <begin position="1"/>
        <end position="18"/>
    </location>
</feature>
<dbReference type="Pfam" id="PF00400">
    <property type="entry name" value="WD40"/>
    <property type="match status" value="2"/>
</dbReference>
<feature type="repeat" description="WD" evidence="1">
    <location>
        <begin position="195"/>
        <end position="220"/>
    </location>
</feature>
<dbReference type="STRING" id="4558.A0A1Z5RL75"/>
<evidence type="ECO:0000313" key="4">
    <source>
        <dbReference type="Proteomes" id="UP000000768"/>
    </source>
</evidence>
<dbReference type="GO" id="GO:0010224">
    <property type="term" value="P:response to UV-B"/>
    <property type="evidence" value="ECO:0000318"/>
    <property type="project" value="GO_Central"/>
</dbReference>
<dbReference type="PANTHER" id="PTHR45389">
    <property type="entry name" value="WD REPEAT-CONTAINING PROTEIN RUP1"/>
    <property type="match status" value="1"/>
</dbReference>
<name>A0A1Z5RL75_SORBI</name>
<dbReference type="OMA" id="RVWSMDY"/>
<dbReference type="Proteomes" id="UP000000768">
    <property type="component" value="Chromosome 4"/>
</dbReference>
<accession>A0A1Z5RL75</accession>
<dbReference type="InParanoid" id="A0A1Z5RL75"/>
<feature type="compositionally biased region" description="Basic and acidic residues" evidence="2">
    <location>
        <begin position="53"/>
        <end position="66"/>
    </location>
</feature>
<reference evidence="3 4" key="1">
    <citation type="journal article" date="2009" name="Nature">
        <title>The Sorghum bicolor genome and the diversification of grasses.</title>
        <authorList>
            <person name="Paterson A.H."/>
            <person name="Bowers J.E."/>
            <person name="Bruggmann R."/>
            <person name="Dubchak I."/>
            <person name="Grimwood J."/>
            <person name="Gundlach H."/>
            <person name="Haberer G."/>
            <person name="Hellsten U."/>
            <person name="Mitros T."/>
            <person name="Poliakov A."/>
            <person name="Schmutz J."/>
            <person name="Spannagl M."/>
            <person name="Tang H."/>
            <person name="Wang X."/>
            <person name="Wicker T."/>
            <person name="Bharti A.K."/>
            <person name="Chapman J."/>
            <person name="Feltus F.A."/>
            <person name="Gowik U."/>
            <person name="Grigoriev I.V."/>
            <person name="Lyons E."/>
            <person name="Maher C.A."/>
            <person name="Martis M."/>
            <person name="Narechania A."/>
            <person name="Otillar R.P."/>
            <person name="Penning B.W."/>
            <person name="Salamov A.A."/>
            <person name="Wang Y."/>
            <person name="Zhang L."/>
            <person name="Carpita N.C."/>
            <person name="Freeling M."/>
            <person name="Gingle A.R."/>
            <person name="Hash C.T."/>
            <person name="Keller B."/>
            <person name="Klein P."/>
            <person name="Kresovich S."/>
            <person name="McCann M.C."/>
            <person name="Ming R."/>
            <person name="Peterson D.G."/>
            <person name="Mehboob-ur-Rahman"/>
            <person name="Ware D."/>
            <person name="Westhoff P."/>
            <person name="Mayer K.F."/>
            <person name="Messing J."/>
            <person name="Rokhsar D.S."/>
        </authorList>
    </citation>
    <scope>NUCLEOTIDE SEQUENCE [LARGE SCALE GENOMIC DNA]</scope>
    <source>
        <strain evidence="4">cv. BTx623</strain>
    </source>
</reference>
<dbReference type="SMART" id="SM00320">
    <property type="entry name" value="WD40"/>
    <property type="match status" value="7"/>
</dbReference>
<dbReference type="AlphaFoldDB" id="A0A1Z5RL75"/>
<dbReference type="InterPro" id="IPR015943">
    <property type="entry name" value="WD40/YVTN_repeat-like_dom_sf"/>
</dbReference>
<sequence>MSNPSSPASSSRSSSAAAQEHRLPEEESQTLHHHNDQEVASAIAAPFPPSSCEADHQAHDDKDAELSPPRCEWEFRLAATVPTTALPGASDAIGSVDFDPTGRLLATGGIARKIRMYDVASMLLPLDDSAGARAGPAACICVPAKLSSVRWRPGGGGDASSSVVGCGDYDGVVTEYDVERGVASWERDEHAGRRVWSLDYAPGSAMAASGSDDRTAHVWDPRAPSGGWATARAGGAVLCVEFDPSGAPHLAVGSADRRAVVYDVRALGRGAVARMDGHARAVTYVRWAGPGPARRVVTSAADGTHRLWEWSGGASAAAEVVVEAGAAAAAAREVRSYSGHASARSFVGMGVWRGAGLVASGSESNHVFVYDLRWAKPIWVHPFFASHGHGGAHGPVTTDAAAAAAAGGFVSAVAWRQGSHNDGDLDGGALVAGGSDGVLKVFTCRRRRETAGDDVIKKTRVQQQQQQKGQLKYMFRLKLSEGRGEIKKGGQKMRDCD</sequence>
<protein>
    <submittedName>
        <fullName evidence="3">Uncharacterized protein</fullName>
    </submittedName>
</protein>
<evidence type="ECO:0000256" key="2">
    <source>
        <dbReference type="SAM" id="MobiDB-lite"/>
    </source>
</evidence>
<gene>
    <name evidence="3" type="ORF">SORBI_3004G011201</name>
</gene>
<dbReference type="Gene3D" id="2.130.10.10">
    <property type="entry name" value="YVTN repeat-like/Quinoprotein amine dehydrogenase"/>
    <property type="match status" value="1"/>
</dbReference>
<feature type="compositionally biased region" description="Basic and acidic residues" evidence="2">
    <location>
        <begin position="19"/>
        <end position="37"/>
    </location>
</feature>
<evidence type="ECO:0000256" key="1">
    <source>
        <dbReference type="PROSITE-ProRule" id="PRU00221"/>
    </source>
</evidence>
<dbReference type="EMBL" id="CM000763">
    <property type="protein sequence ID" value="OQU84205.1"/>
    <property type="molecule type" value="Genomic_DNA"/>
</dbReference>